<dbReference type="PANTHER" id="PTHR30349:SF77">
    <property type="entry name" value="TYROSINE RECOMBINASE XERC"/>
    <property type="match status" value="1"/>
</dbReference>
<evidence type="ECO:0000256" key="9">
    <source>
        <dbReference type="PROSITE-ProRule" id="PRU01248"/>
    </source>
</evidence>
<organism evidence="12 13">
    <name type="scientific">Amycolatopsis cihanbeyliensis</name>
    <dbReference type="NCBI Taxonomy" id="1128664"/>
    <lineage>
        <taxon>Bacteria</taxon>
        <taxon>Bacillati</taxon>
        <taxon>Actinomycetota</taxon>
        <taxon>Actinomycetes</taxon>
        <taxon>Pseudonocardiales</taxon>
        <taxon>Pseudonocardiaceae</taxon>
        <taxon>Amycolatopsis</taxon>
    </lineage>
</organism>
<dbReference type="GO" id="GO:0006310">
    <property type="term" value="P:DNA recombination"/>
    <property type="evidence" value="ECO:0007669"/>
    <property type="project" value="UniProtKB-KW"/>
</dbReference>
<dbReference type="GO" id="GO:0051301">
    <property type="term" value="P:cell division"/>
    <property type="evidence" value="ECO:0007669"/>
    <property type="project" value="UniProtKB-KW"/>
</dbReference>
<dbReference type="InterPro" id="IPR010998">
    <property type="entry name" value="Integrase_recombinase_N"/>
</dbReference>
<dbReference type="GO" id="GO:0015074">
    <property type="term" value="P:DNA integration"/>
    <property type="evidence" value="ECO:0007669"/>
    <property type="project" value="UniProtKB-KW"/>
</dbReference>
<evidence type="ECO:0000259" key="11">
    <source>
        <dbReference type="PROSITE" id="PS51900"/>
    </source>
</evidence>
<keyword evidence="7" id="KW-0233">DNA recombination</keyword>
<evidence type="ECO:0000259" key="10">
    <source>
        <dbReference type="PROSITE" id="PS51898"/>
    </source>
</evidence>
<dbReference type="PROSITE" id="PS51900">
    <property type="entry name" value="CB"/>
    <property type="match status" value="1"/>
</dbReference>
<dbReference type="CDD" id="cd00397">
    <property type="entry name" value="DNA_BRE_C"/>
    <property type="match status" value="1"/>
</dbReference>
<dbReference type="InterPro" id="IPR011010">
    <property type="entry name" value="DNA_brk_join_enz"/>
</dbReference>
<name>A0A542CTX1_AMYCI</name>
<evidence type="ECO:0000256" key="5">
    <source>
        <dbReference type="ARBA" id="ARBA00022908"/>
    </source>
</evidence>
<comment type="subcellular location">
    <subcellularLocation>
        <location evidence="1">Cytoplasm</location>
    </subcellularLocation>
</comment>
<dbReference type="GO" id="GO:0007059">
    <property type="term" value="P:chromosome segregation"/>
    <property type="evidence" value="ECO:0007669"/>
    <property type="project" value="UniProtKB-KW"/>
</dbReference>
<dbReference type="InterPro" id="IPR013762">
    <property type="entry name" value="Integrase-like_cat_sf"/>
</dbReference>
<dbReference type="Pfam" id="PF13495">
    <property type="entry name" value="Phage_int_SAM_4"/>
    <property type="match status" value="1"/>
</dbReference>
<dbReference type="InterPro" id="IPR044068">
    <property type="entry name" value="CB"/>
</dbReference>
<dbReference type="PANTHER" id="PTHR30349">
    <property type="entry name" value="PHAGE INTEGRASE-RELATED"/>
    <property type="match status" value="1"/>
</dbReference>
<dbReference type="Proteomes" id="UP000320876">
    <property type="component" value="Unassembled WGS sequence"/>
</dbReference>
<evidence type="ECO:0000256" key="2">
    <source>
        <dbReference type="ARBA" id="ARBA00022490"/>
    </source>
</evidence>
<evidence type="ECO:0000256" key="3">
    <source>
        <dbReference type="ARBA" id="ARBA00022618"/>
    </source>
</evidence>
<evidence type="ECO:0000313" key="12">
    <source>
        <dbReference type="EMBL" id="TQI94272.1"/>
    </source>
</evidence>
<feature type="domain" description="Tyr recombinase" evidence="10">
    <location>
        <begin position="119"/>
        <end position="301"/>
    </location>
</feature>
<evidence type="ECO:0000256" key="1">
    <source>
        <dbReference type="ARBA" id="ARBA00004496"/>
    </source>
</evidence>
<dbReference type="Pfam" id="PF00589">
    <property type="entry name" value="Phage_integrase"/>
    <property type="match status" value="1"/>
</dbReference>
<keyword evidence="6 9" id="KW-0238">DNA-binding</keyword>
<dbReference type="AlphaFoldDB" id="A0A542CTX1"/>
<dbReference type="InterPro" id="IPR002104">
    <property type="entry name" value="Integrase_catalytic"/>
</dbReference>
<feature type="domain" description="Core-binding (CB)" evidence="11">
    <location>
        <begin position="3"/>
        <end position="99"/>
    </location>
</feature>
<comment type="caution">
    <text evidence="12">The sequence shown here is derived from an EMBL/GenBank/DDBJ whole genome shotgun (WGS) entry which is preliminary data.</text>
</comment>
<evidence type="ECO:0000256" key="4">
    <source>
        <dbReference type="ARBA" id="ARBA00022829"/>
    </source>
</evidence>
<dbReference type="InterPro" id="IPR004107">
    <property type="entry name" value="Integrase_SAM-like_N"/>
</dbReference>
<keyword evidence="4" id="KW-0159">Chromosome partition</keyword>
<evidence type="ECO:0000256" key="6">
    <source>
        <dbReference type="ARBA" id="ARBA00023125"/>
    </source>
</evidence>
<proteinExistence type="predicted"/>
<gene>
    <name evidence="12" type="ORF">FB471_6433</name>
</gene>
<protein>
    <submittedName>
        <fullName evidence="12">Site-specific recombinase XerD</fullName>
    </submittedName>
</protein>
<accession>A0A542CTX1</accession>
<reference evidence="12 13" key="1">
    <citation type="submission" date="2019-06" db="EMBL/GenBank/DDBJ databases">
        <title>Sequencing the genomes of 1000 actinobacteria strains.</title>
        <authorList>
            <person name="Klenk H.-P."/>
        </authorList>
    </citation>
    <scope>NUCLEOTIDE SEQUENCE [LARGE SCALE GENOMIC DNA]</scope>
    <source>
        <strain evidence="12 13">DSM 45679</strain>
    </source>
</reference>
<dbReference type="InterPro" id="IPR050090">
    <property type="entry name" value="Tyrosine_recombinase_XerCD"/>
</dbReference>
<keyword evidence="5" id="KW-0229">DNA integration</keyword>
<evidence type="ECO:0000256" key="7">
    <source>
        <dbReference type="ARBA" id="ARBA00023172"/>
    </source>
</evidence>
<dbReference type="RefSeq" id="WP_142003520.1">
    <property type="nucleotide sequence ID" value="NZ_VFML01000002.1"/>
</dbReference>
<keyword evidence="13" id="KW-1185">Reference proteome</keyword>
<evidence type="ECO:0000313" key="13">
    <source>
        <dbReference type="Proteomes" id="UP000320876"/>
    </source>
</evidence>
<dbReference type="Gene3D" id="1.10.150.130">
    <property type="match status" value="1"/>
</dbReference>
<keyword evidence="3" id="KW-0132">Cell division</keyword>
<sequence>MSADLDMLTADWERSLRAAGKADGTVKLYLRHLRYFRAWLTERGAPLDVAEITKDQIETYFQELLTRATRRNGQEGEQVKPAYASAQYRSLQQFWGWLEKEEEIQTNPFHKTSPPAAPVQPVPVPPDDDVRALLKTCQGRSFIPLRDTAIIRLFADTGVRVAGMAGIDLNDLDFDVDTVRVVLKGGRESTLPFGAKTSDALRRYRRARAKHSQADRHTALWLTDKGPFTTWGIRQMLERRAKDAGLEKFNPHRFRHLFAHTWLTDGGSETDLMRLMGWTSRQMVARYAASAADERAREAHKRAQLGDRF</sequence>
<dbReference type="GO" id="GO:0005737">
    <property type="term" value="C:cytoplasm"/>
    <property type="evidence" value="ECO:0007669"/>
    <property type="project" value="UniProtKB-SubCell"/>
</dbReference>
<dbReference type="OrthoDB" id="3183879at2"/>
<evidence type="ECO:0000256" key="8">
    <source>
        <dbReference type="ARBA" id="ARBA00023306"/>
    </source>
</evidence>
<dbReference type="PROSITE" id="PS51898">
    <property type="entry name" value="TYR_RECOMBINASE"/>
    <property type="match status" value="1"/>
</dbReference>
<dbReference type="Gene3D" id="1.10.443.10">
    <property type="entry name" value="Intergrase catalytic core"/>
    <property type="match status" value="1"/>
</dbReference>
<dbReference type="SUPFAM" id="SSF56349">
    <property type="entry name" value="DNA breaking-rejoining enzymes"/>
    <property type="match status" value="1"/>
</dbReference>
<keyword evidence="8" id="KW-0131">Cell cycle</keyword>
<dbReference type="EMBL" id="VFML01000002">
    <property type="protein sequence ID" value="TQI94272.1"/>
    <property type="molecule type" value="Genomic_DNA"/>
</dbReference>
<dbReference type="GO" id="GO:0003677">
    <property type="term" value="F:DNA binding"/>
    <property type="evidence" value="ECO:0007669"/>
    <property type="project" value="UniProtKB-UniRule"/>
</dbReference>
<keyword evidence="2" id="KW-0963">Cytoplasm</keyword>